<sequence>MPKILINWGLIEEATDTNRYKVHTDKIAFFKEPEYLKSFPYEASILLPKKTDSKKISFALKIISRSNRTRVDGLPDSKIYISSDSDKTLKSISSQK</sequence>
<proteinExistence type="predicted"/>
<evidence type="ECO:0000313" key="2">
    <source>
        <dbReference type="Proteomes" id="UP001194714"/>
    </source>
</evidence>
<name>A0ABS0AXU3_9BACT</name>
<dbReference type="RefSeq" id="WP_194847073.1">
    <property type="nucleotide sequence ID" value="NZ_JAAEJV010000004.1"/>
</dbReference>
<keyword evidence="2" id="KW-1185">Reference proteome</keyword>
<accession>A0ABS0AXU3</accession>
<dbReference type="EMBL" id="JAAEJV010000004">
    <property type="protein sequence ID" value="MBF5058785.1"/>
    <property type="molecule type" value="Genomic_DNA"/>
</dbReference>
<dbReference type="Proteomes" id="UP001194714">
    <property type="component" value="Unassembled WGS sequence"/>
</dbReference>
<protein>
    <submittedName>
        <fullName evidence="1">Uncharacterized protein</fullName>
    </submittedName>
</protein>
<comment type="caution">
    <text evidence="1">The sequence shown here is derived from an EMBL/GenBank/DDBJ whole genome shotgun (WGS) entry which is preliminary data.</text>
</comment>
<organism evidence="1 2">
    <name type="scientific">Candidatus Neptunichlamydia vexilliferae</name>
    <dbReference type="NCBI Taxonomy" id="1651774"/>
    <lineage>
        <taxon>Bacteria</taxon>
        <taxon>Pseudomonadati</taxon>
        <taxon>Chlamydiota</taxon>
        <taxon>Chlamydiia</taxon>
        <taxon>Parachlamydiales</taxon>
        <taxon>Simkaniaceae</taxon>
        <taxon>Candidatus Neptunichlamydia</taxon>
    </lineage>
</organism>
<evidence type="ECO:0000313" key="1">
    <source>
        <dbReference type="EMBL" id="MBF5058785.1"/>
    </source>
</evidence>
<reference evidence="1 2" key="1">
    <citation type="submission" date="2020-01" db="EMBL/GenBank/DDBJ databases">
        <title>Draft genome sequence of Cand. Neptunochlamydia vexilliferae K9.</title>
        <authorList>
            <person name="Schulz F."/>
            <person name="Koestlbacher S."/>
            <person name="Wascher F."/>
            <person name="Pizzetti I."/>
            <person name="Horn M."/>
        </authorList>
    </citation>
    <scope>NUCLEOTIDE SEQUENCE [LARGE SCALE GENOMIC DNA]</scope>
    <source>
        <strain evidence="1 2">K9</strain>
    </source>
</reference>
<gene>
    <name evidence="1" type="ORF">NEPTK9_000284</name>
</gene>